<dbReference type="GO" id="GO:0000398">
    <property type="term" value="P:mRNA splicing, via spliceosome"/>
    <property type="evidence" value="ECO:0007669"/>
    <property type="project" value="InterPro"/>
</dbReference>
<dbReference type="InterPro" id="IPR024598">
    <property type="entry name" value="SF3a60/Prp9_C"/>
</dbReference>
<dbReference type="PANTHER" id="PTHR12786">
    <property type="entry name" value="SPLICING FACTOR SF3A-RELATED"/>
    <property type="match status" value="1"/>
</dbReference>
<proteinExistence type="inferred from homology"/>
<dbReference type="InterPro" id="IPR051421">
    <property type="entry name" value="RNA_Proc_DNA_Dmg_Regulator"/>
</dbReference>
<evidence type="ECO:0000259" key="9">
    <source>
        <dbReference type="PROSITE" id="PS50171"/>
    </source>
</evidence>
<evidence type="ECO:0000256" key="7">
    <source>
        <dbReference type="ARBA" id="ARBA00023187"/>
    </source>
</evidence>
<keyword evidence="8" id="KW-0539">Nucleus</keyword>
<sequence>MASTALERMRALHEDTERAERLAAKDLSREPQKHRHVLAQQHRVAGFVGEVVSAAAALAEGYQDADNALRDEARDFGDKSGGAFDAFYERLASARSKHAALGDTLAGGFDEAAALSRAPEIEFSGEEGSGRYLDLHAAHREYVNAKAFGERCEYAAFLSKLKEGGAVALAPRSAKSGAAYATFVNSITRYLEGFHARTQPLQLLAGKLAATEASFEEAWAKGEVAGWEDLTAKAPELPIDLDEHDTEEKLLELGGEALKGALSAVGLKAGGTPQQRAQRLLLLKATPGGIANMDKKHFAKGAVVGKAESDTKAAARLKASAAAEARLDCLLSLLGDALEATLANVDKKATRTYEEMEEERAAAEDAEAEPMEEGEEFSSDEEDAAAEIHNPLKLPLGFDGRPIPFWLYKLHGLNQQFKCEICGDFTYYGPRAFEKHFGEWRHREGLKRLGLTWSREMVGITSIEEAKRLHHELQERKKQGWTADAMEEMEDAEGNVYSKRTFNDLLKQGIIKA</sequence>
<reference evidence="10" key="1">
    <citation type="submission" date="2021-01" db="EMBL/GenBank/DDBJ databases">
        <authorList>
            <person name="Corre E."/>
            <person name="Pelletier E."/>
            <person name="Niang G."/>
            <person name="Scheremetjew M."/>
            <person name="Finn R."/>
            <person name="Kale V."/>
            <person name="Holt S."/>
            <person name="Cochrane G."/>
            <person name="Meng A."/>
            <person name="Brown T."/>
            <person name="Cohen L."/>
        </authorList>
    </citation>
    <scope>NUCLEOTIDE SEQUENCE</scope>
    <source>
        <strain evidence="10">CCMP1413</strain>
    </source>
</reference>
<dbReference type="GO" id="GO:0003723">
    <property type="term" value="F:RNA binding"/>
    <property type="evidence" value="ECO:0007669"/>
    <property type="project" value="InterPro"/>
</dbReference>
<evidence type="ECO:0000256" key="2">
    <source>
        <dbReference type="ARBA" id="ARBA00008776"/>
    </source>
</evidence>
<evidence type="ECO:0000256" key="3">
    <source>
        <dbReference type="ARBA" id="ARBA00022664"/>
    </source>
</evidence>
<keyword evidence="7" id="KW-0508">mRNA splicing</keyword>
<keyword evidence="4" id="KW-0479">Metal-binding</keyword>
<dbReference type="InterPro" id="IPR000690">
    <property type="entry name" value="Matrin/U1-C_Znf_C2H2"/>
</dbReference>
<evidence type="ECO:0000256" key="1">
    <source>
        <dbReference type="ARBA" id="ARBA00004123"/>
    </source>
</evidence>
<evidence type="ECO:0000256" key="4">
    <source>
        <dbReference type="ARBA" id="ARBA00022723"/>
    </source>
</evidence>
<dbReference type="PANTHER" id="PTHR12786:SF2">
    <property type="entry name" value="SPLICING FACTOR 3A SUBUNIT 3"/>
    <property type="match status" value="1"/>
</dbReference>
<gene>
    <name evidence="10" type="ORF">PCOL08062_LOCUS1239</name>
</gene>
<comment type="subcellular location">
    <subcellularLocation>
        <location evidence="1">Nucleus</location>
    </subcellularLocation>
</comment>
<dbReference type="EMBL" id="HBDZ01001558">
    <property type="protein sequence ID" value="CAD8229924.1"/>
    <property type="molecule type" value="Transcribed_RNA"/>
</dbReference>
<keyword evidence="6" id="KW-0862">Zinc</keyword>
<accession>A0A7R9TBA3</accession>
<dbReference type="PROSITE" id="PS50171">
    <property type="entry name" value="ZF_MATRIN"/>
    <property type="match status" value="1"/>
</dbReference>
<dbReference type="Pfam" id="PF13297">
    <property type="entry name" value="SDE2_2C"/>
    <property type="match status" value="1"/>
</dbReference>
<feature type="domain" description="Matrin-type" evidence="9">
    <location>
        <begin position="417"/>
        <end position="448"/>
    </location>
</feature>
<keyword evidence="5" id="KW-0863">Zinc-finger</keyword>
<dbReference type="InterPro" id="IPR025086">
    <property type="entry name" value="SDE2/SF3A3_SAP"/>
</dbReference>
<evidence type="ECO:0000256" key="6">
    <source>
        <dbReference type="ARBA" id="ARBA00022833"/>
    </source>
</evidence>
<keyword evidence="3" id="KW-0507">mRNA processing</keyword>
<dbReference type="Pfam" id="PF16837">
    <property type="entry name" value="SF3A3"/>
    <property type="match status" value="1"/>
</dbReference>
<evidence type="ECO:0000256" key="5">
    <source>
        <dbReference type="ARBA" id="ARBA00022771"/>
    </source>
</evidence>
<dbReference type="GO" id="GO:0008270">
    <property type="term" value="F:zinc ion binding"/>
    <property type="evidence" value="ECO:0007669"/>
    <property type="project" value="UniProtKB-KW"/>
</dbReference>
<evidence type="ECO:0000256" key="8">
    <source>
        <dbReference type="ARBA" id="ARBA00023242"/>
    </source>
</evidence>
<evidence type="ECO:0000313" key="10">
    <source>
        <dbReference type="EMBL" id="CAD8229924.1"/>
    </source>
</evidence>
<dbReference type="InterPro" id="IPR031774">
    <property type="entry name" value="SF3A3_dom"/>
</dbReference>
<dbReference type="GO" id="GO:0005681">
    <property type="term" value="C:spliceosomal complex"/>
    <property type="evidence" value="ECO:0007669"/>
    <property type="project" value="InterPro"/>
</dbReference>
<comment type="similarity">
    <text evidence="2">Belongs to the SF3A3 family.</text>
</comment>
<name>A0A7R9TBA3_9VIRI</name>
<dbReference type="Pfam" id="PF11931">
    <property type="entry name" value="SF3a60_Prp9_C"/>
    <property type="match status" value="1"/>
</dbReference>
<organism evidence="10">
    <name type="scientific">Prasinoderma coloniale</name>
    <dbReference type="NCBI Taxonomy" id="156133"/>
    <lineage>
        <taxon>Eukaryota</taxon>
        <taxon>Viridiplantae</taxon>
        <taxon>Prasinodermophyta</taxon>
        <taxon>Prasinodermophyceae</taxon>
        <taxon>Prasinodermales</taxon>
        <taxon>Prasinodermaceae</taxon>
        <taxon>Prasinoderma</taxon>
    </lineage>
</organism>
<dbReference type="AlphaFoldDB" id="A0A7R9TBA3"/>
<protein>
    <recommendedName>
        <fullName evidence="9">Matrin-type domain-containing protein</fullName>
    </recommendedName>
</protein>